<dbReference type="PANTHER" id="PTHR11254:SF440">
    <property type="entry name" value="E3 UBIQUITIN-PROTEIN LIGASE NEDD-4"/>
    <property type="match status" value="1"/>
</dbReference>
<feature type="signal peptide" evidence="9">
    <location>
        <begin position="1"/>
        <end position="24"/>
    </location>
</feature>
<dbReference type="EMBL" id="LODT01000028">
    <property type="protein sequence ID" value="KYQ92994.1"/>
    <property type="molecule type" value="Genomic_DNA"/>
</dbReference>
<feature type="domain" description="HECT" evidence="10">
    <location>
        <begin position="784"/>
        <end position="1118"/>
    </location>
</feature>
<evidence type="ECO:0000256" key="8">
    <source>
        <dbReference type="SAM" id="Phobius"/>
    </source>
</evidence>
<dbReference type="PROSITE" id="PS50237">
    <property type="entry name" value="HECT"/>
    <property type="match status" value="1"/>
</dbReference>
<feature type="transmembrane region" description="Helical" evidence="8">
    <location>
        <begin position="640"/>
        <end position="660"/>
    </location>
</feature>
<feature type="transmembrane region" description="Helical" evidence="8">
    <location>
        <begin position="570"/>
        <end position="589"/>
    </location>
</feature>
<feature type="compositionally biased region" description="Low complexity" evidence="7">
    <location>
        <begin position="714"/>
        <end position="726"/>
    </location>
</feature>
<keyword evidence="4" id="KW-0808">Transferase</keyword>
<dbReference type="Pfam" id="PF00632">
    <property type="entry name" value="HECT"/>
    <property type="match status" value="1"/>
</dbReference>
<dbReference type="SMART" id="SM00119">
    <property type="entry name" value="HECTc"/>
    <property type="match status" value="1"/>
</dbReference>
<dbReference type="AlphaFoldDB" id="A0A151ZGK4"/>
<feature type="chain" id="PRO_5007593273" description="HECT-type E3 ubiquitin transferase" evidence="9">
    <location>
        <begin position="25"/>
        <end position="1118"/>
    </location>
</feature>
<dbReference type="SUPFAM" id="SSF117281">
    <property type="entry name" value="Kelch motif"/>
    <property type="match status" value="2"/>
</dbReference>
<feature type="transmembrane region" description="Helical" evidence="8">
    <location>
        <begin position="596"/>
        <end position="620"/>
    </location>
</feature>
<feature type="active site" description="Glycyl thioester intermediate" evidence="6">
    <location>
        <position position="1085"/>
    </location>
</feature>
<dbReference type="FunFam" id="3.30.2410.10:FF:000009">
    <property type="entry name" value="Probable E3 ubiquitin-protein ligase HECTD2"/>
    <property type="match status" value="1"/>
</dbReference>
<dbReference type="FunFam" id="3.30.2160.10:FF:000001">
    <property type="entry name" value="E3 ubiquitin-protein ligase NEDD4-like"/>
    <property type="match status" value="1"/>
</dbReference>
<evidence type="ECO:0000256" key="3">
    <source>
        <dbReference type="ARBA" id="ARBA00012485"/>
    </source>
</evidence>
<feature type="transmembrane region" description="Helical" evidence="8">
    <location>
        <begin position="516"/>
        <end position="535"/>
    </location>
</feature>
<dbReference type="InParanoid" id="A0A151ZGK4"/>
<evidence type="ECO:0000256" key="9">
    <source>
        <dbReference type="SAM" id="SignalP"/>
    </source>
</evidence>
<keyword evidence="8" id="KW-0472">Membrane</keyword>
<dbReference type="Gene3D" id="2.120.10.80">
    <property type="entry name" value="Kelch-type beta propeller"/>
    <property type="match status" value="2"/>
</dbReference>
<comment type="catalytic activity">
    <reaction evidence="1">
        <text>S-ubiquitinyl-[E2 ubiquitin-conjugating enzyme]-L-cysteine + [acceptor protein]-L-lysine = [E2 ubiquitin-conjugating enzyme]-L-cysteine + N(6)-ubiquitinyl-[acceptor protein]-L-lysine.</text>
        <dbReference type="EC" id="2.3.2.26"/>
    </reaction>
</comment>
<feature type="region of interest" description="Disordered" evidence="7">
    <location>
        <begin position="709"/>
        <end position="730"/>
    </location>
</feature>
<accession>A0A151ZGK4</accession>
<gene>
    <name evidence="11" type="ORF">DLAC_05596</name>
</gene>
<reference evidence="11 12" key="1">
    <citation type="submission" date="2015-12" db="EMBL/GenBank/DDBJ databases">
        <title>Dictyostelia acquired genes for synthesis and detection of signals that induce cell-type specialization by lateral gene transfer from prokaryotes.</title>
        <authorList>
            <person name="Gloeckner G."/>
            <person name="Schaap P."/>
        </authorList>
    </citation>
    <scope>NUCLEOTIDE SEQUENCE [LARGE SCALE GENOMIC DNA]</scope>
    <source>
        <strain evidence="11 12">TK</strain>
    </source>
</reference>
<dbReference type="InterPro" id="IPR015915">
    <property type="entry name" value="Kelch-typ_b-propeller"/>
</dbReference>
<sequence>MKYFGYSILLIILISFHLTTLVVSEWNQFSFQGDAPKSRFGHCMITIQSKLYNNVNQQSLLKSSAISSSSNNVKLQIVNSKQEQIEYNSDDNYNVHSKSDIDFQRSINKKKNLILRETPTPTESILSNNNNSYWIYGGRYSFSSNLVTTPLLLLKDLTGKFAEQSFSLGLNPGSRWGHACHTVGFYDNATEILVFGGSTDVNDLEVSGQLWKYSILLNSWKLLTDYQAPISNSTSSSSSSSGNDTLVVDSLSSLSSYSDDGTSNISKIVMATVTPVIPNELFPYPRTMFGSCTNGTFLFIFGGYVNKSGVMVAEDDFWMYNMINQTWIQFKPQDDGFNWPSARLGHSMVFAQKALYLFGGLEISENYNSASDQLWKFSLVTLEWTLLFDESPSPSARAYHTMVVDSKKETAFFIYGGIDRYQLTQSDLWIYDLDSEEWDNIETSFESPELSHSAMTLSSDVNGFLMYGGTGSDPSSFLSYGLDCNCNSRGGCFYGICSCFSGYFGEYCQNSIDGPILLGLGLAISVPILCFGWCVLRCTTLPTRMKILTLIIIVMSCSLFASVESCLECWLPEALMGLITGSIGLLGILKYKNPKIILYFTISVFLTLGVGVYGVVSFLPSCMMGNCRNDKPKEQWLPKYAIIMSFVHLAFLVLVLPLSLKLYKHRRYINTISNNPAIASSSSGLLFSNNGLPQQPLNPLLKKIQENEQKEKNPNNNNSDSNGSNDTYTSEQNQKALNYLQKEYNLRSDLNKIRVSKNTAEELRIKVDREHILEDTYRQLSQVPTQQLVQNISIKFIGEEGVDMGGLKKEWFSLVFKQLFDPLYGLFVLNTNYSLSISPTSHLQPDHLAYFLFGGKMVARSVIEGVHLDHTFSRTIYKLILGKPPCLDDLIYVDPAFHKSLLWILENSVDEMEEVTFSTTVDQIGVGHVLVDLKPNGRDILVNEDNKQEFVDLMTLWRFQRDISDQAYHFIQGFREIIPLELISNFTECELELFICGLVEIDIGDWKANTTYRGYTATSSVIEWFWEVVEEMEIEDRIRLLQFVTGNARLPPSGFQGLHSAEGSVKFQIHKSFTPDNQLPVARTCFNRLDLPNYDCKERLKYYLILALKEGLPGFGLA</sequence>
<evidence type="ECO:0000259" key="10">
    <source>
        <dbReference type="PROSITE" id="PS50237"/>
    </source>
</evidence>
<dbReference type="GO" id="GO:0016567">
    <property type="term" value="P:protein ubiquitination"/>
    <property type="evidence" value="ECO:0007669"/>
    <property type="project" value="TreeGrafter"/>
</dbReference>
<dbReference type="Proteomes" id="UP000076078">
    <property type="component" value="Unassembled WGS sequence"/>
</dbReference>
<dbReference type="EC" id="2.3.2.26" evidence="3"/>
<evidence type="ECO:0000256" key="5">
    <source>
        <dbReference type="ARBA" id="ARBA00022786"/>
    </source>
</evidence>
<keyword evidence="8" id="KW-0812">Transmembrane</keyword>
<evidence type="ECO:0000313" key="12">
    <source>
        <dbReference type="Proteomes" id="UP000076078"/>
    </source>
</evidence>
<dbReference type="PANTHER" id="PTHR11254">
    <property type="entry name" value="HECT DOMAIN UBIQUITIN-PROTEIN LIGASE"/>
    <property type="match status" value="1"/>
</dbReference>
<keyword evidence="9" id="KW-0732">Signal</keyword>
<evidence type="ECO:0000256" key="1">
    <source>
        <dbReference type="ARBA" id="ARBA00000885"/>
    </source>
</evidence>
<dbReference type="OrthoDB" id="8068875at2759"/>
<dbReference type="GO" id="GO:0006511">
    <property type="term" value="P:ubiquitin-dependent protein catabolic process"/>
    <property type="evidence" value="ECO:0007669"/>
    <property type="project" value="TreeGrafter"/>
</dbReference>
<dbReference type="Gene3D" id="3.30.2160.10">
    <property type="entry name" value="Hect, E3 ligase catalytic domain"/>
    <property type="match status" value="1"/>
</dbReference>
<dbReference type="Gene3D" id="3.90.1750.10">
    <property type="entry name" value="Hect, E3 ligase catalytic domains"/>
    <property type="match status" value="1"/>
</dbReference>
<name>A0A151ZGK4_TIELA</name>
<dbReference type="Gene3D" id="3.30.2410.10">
    <property type="entry name" value="Hect, E3 ligase catalytic domain"/>
    <property type="match status" value="1"/>
</dbReference>
<dbReference type="InterPro" id="IPR050409">
    <property type="entry name" value="E3_ubiq-protein_ligase"/>
</dbReference>
<dbReference type="STRING" id="361077.A0A151ZGK4"/>
<dbReference type="InterPro" id="IPR035983">
    <property type="entry name" value="Hect_E3_ubiquitin_ligase"/>
</dbReference>
<comment type="pathway">
    <text evidence="2">Protein modification; protein ubiquitination.</text>
</comment>
<feature type="transmembrane region" description="Helical" evidence="8">
    <location>
        <begin position="547"/>
        <end position="564"/>
    </location>
</feature>
<keyword evidence="5 6" id="KW-0833">Ubl conjugation pathway</keyword>
<comment type="caution">
    <text evidence="11">The sequence shown here is derived from an EMBL/GenBank/DDBJ whole genome shotgun (WGS) entry which is preliminary data.</text>
</comment>
<dbReference type="OMA" id="ILCFGWC"/>
<protein>
    <recommendedName>
        <fullName evidence="3">HECT-type E3 ubiquitin transferase</fullName>
        <ecNumber evidence="3">2.3.2.26</ecNumber>
    </recommendedName>
</protein>
<proteinExistence type="predicted"/>
<dbReference type="CDD" id="cd00078">
    <property type="entry name" value="HECTc"/>
    <property type="match status" value="1"/>
</dbReference>
<dbReference type="GO" id="GO:0005737">
    <property type="term" value="C:cytoplasm"/>
    <property type="evidence" value="ECO:0007669"/>
    <property type="project" value="TreeGrafter"/>
</dbReference>
<evidence type="ECO:0000256" key="7">
    <source>
        <dbReference type="SAM" id="MobiDB-lite"/>
    </source>
</evidence>
<keyword evidence="8" id="KW-1133">Transmembrane helix</keyword>
<keyword evidence="12" id="KW-1185">Reference proteome</keyword>
<evidence type="ECO:0000313" key="11">
    <source>
        <dbReference type="EMBL" id="KYQ92994.1"/>
    </source>
</evidence>
<evidence type="ECO:0000256" key="6">
    <source>
        <dbReference type="PROSITE-ProRule" id="PRU00104"/>
    </source>
</evidence>
<evidence type="ECO:0000256" key="2">
    <source>
        <dbReference type="ARBA" id="ARBA00004906"/>
    </source>
</evidence>
<dbReference type="GO" id="GO:0061630">
    <property type="term" value="F:ubiquitin protein ligase activity"/>
    <property type="evidence" value="ECO:0007669"/>
    <property type="project" value="UniProtKB-EC"/>
</dbReference>
<organism evidence="11 12">
    <name type="scientific">Tieghemostelium lacteum</name>
    <name type="common">Slime mold</name>
    <name type="synonym">Dictyostelium lacteum</name>
    <dbReference type="NCBI Taxonomy" id="361077"/>
    <lineage>
        <taxon>Eukaryota</taxon>
        <taxon>Amoebozoa</taxon>
        <taxon>Evosea</taxon>
        <taxon>Eumycetozoa</taxon>
        <taxon>Dictyostelia</taxon>
        <taxon>Dictyosteliales</taxon>
        <taxon>Raperosteliaceae</taxon>
        <taxon>Tieghemostelium</taxon>
    </lineage>
</organism>
<dbReference type="InterPro" id="IPR000569">
    <property type="entry name" value="HECT_dom"/>
</dbReference>
<dbReference type="SUPFAM" id="SSF56204">
    <property type="entry name" value="Hect, E3 ligase catalytic domain"/>
    <property type="match status" value="1"/>
</dbReference>
<evidence type="ECO:0000256" key="4">
    <source>
        <dbReference type="ARBA" id="ARBA00022679"/>
    </source>
</evidence>
<dbReference type="Pfam" id="PF24681">
    <property type="entry name" value="Kelch_KLHDC2_KLHL20_DRC7"/>
    <property type="match status" value="1"/>
</dbReference>